<dbReference type="NCBIfam" id="TIGR03930">
    <property type="entry name" value="WXG100_ESAT6"/>
    <property type="match status" value="1"/>
</dbReference>
<dbReference type="Pfam" id="PF06013">
    <property type="entry name" value="WXG100"/>
    <property type="match status" value="1"/>
</dbReference>
<dbReference type="Gene3D" id="1.10.287.1060">
    <property type="entry name" value="ESAT-6-like"/>
    <property type="match status" value="1"/>
</dbReference>
<dbReference type="SUPFAM" id="SSF140453">
    <property type="entry name" value="EsxAB dimer-like"/>
    <property type="match status" value="1"/>
</dbReference>
<evidence type="ECO:0000256" key="1">
    <source>
        <dbReference type="RuleBase" id="RU362001"/>
    </source>
</evidence>
<keyword evidence="3" id="KW-1185">Reference proteome</keyword>
<dbReference type="Proteomes" id="UP000323876">
    <property type="component" value="Unassembled WGS sequence"/>
</dbReference>
<comment type="similarity">
    <text evidence="1">Belongs to the WXG100 family.</text>
</comment>
<dbReference type="AlphaFoldDB" id="A0A5N0E799"/>
<protein>
    <recommendedName>
        <fullName evidence="1">ESAT-6-like protein</fullName>
    </recommendedName>
</protein>
<gene>
    <name evidence="2" type="ORF">F3087_34335</name>
</gene>
<organism evidence="2 3">
    <name type="scientific">Nocardia colli</name>
    <dbReference type="NCBI Taxonomy" id="2545717"/>
    <lineage>
        <taxon>Bacteria</taxon>
        <taxon>Bacillati</taxon>
        <taxon>Actinomycetota</taxon>
        <taxon>Actinomycetes</taxon>
        <taxon>Mycobacteriales</taxon>
        <taxon>Nocardiaceae</taxon>
        <taxon>Nocardia</taxon>
    </lineage>
</organism>
<dbReference type="InterPro" id="IPR010310">
    <property type="entry name" value="T7SS_ESAT-6-like"/>
</dbReference>
<sequence length="103" mass="10712">MSVVPDDVRQVGTYVYALADTLKGALGNVARDVEALTTGSWTGVASTGFSTGWNEINTGGEQIIDALTGLAEKLGVTADTYQHRDQSNADALSASSLNLPPVQ</sequence>
<dbReference type="InterPro" id="IPR036689">
    <property type="entry name" value="ESAT-6-like_sf"/>
</dbReference>
<proteinExistence type="inferred from homology"/>
<dbReference type="EMBL" id="VXLC01000021">
    <property type="protein sequence ID" value="KAA8884299.1"/>
    <property type="molecule type" value="Genomic_DNA"/>
</dbReference>
<evidence type="ECO:0000313" key="2">
    <source>
        <dbReference type="EMBL" id="KAA8884299.1"/>
    </source>
</evidence>
<name>A0A5N0E799_9NOCA</name>
<accession>A0A5N0E799</accession>
<evidence type="ECO:0000313" key="3">
    <source>
        <dbReference type="Proteomes" id="UP000323876"/>
    </source>
</evidence>
<dbReference type="RefSeq" id="WP_150406278.1">
    <property type="nucleotide sequence ID" value="NZ_VXLC01000021.1"/>
</dbReference>
<reference evidence="2 3" key="1">
    <citation type="submission" date="2019-09" db="EMBL/GenBank/DDBJ databases">
        <authorList>
            <person name="Wang X."/>
        </authorList>
    </citation>
    <scope>NUCLEOTIDE SEQUENCE [LARGE SCALE GENOMIC DNA]</scope>
    <source>
        <strain evidence="2 3">CICC 11023</strain>
    </source>
</reference>
<dbReference type="OrthoDB" id="4563569at2"/>
<comment type="caution">
    <text evidence="2">The sequence shown here is derived from an EMBL/GenBank/DDBJ whole genome shotgun (WGS) entry which is preliminary data.</text>
</comment>